<accession>A0A327WFK5</accession>
<comment type="caution">
    <text evidence="1">The sequence shown here is derived from an EMBL/GenBank/DDBJ whole genome shotgun (WGS) entry which is preliminary data.</text>
</comment>
<protein>
    <submittedName>
        <fullName evidence="1">Uncharacterized protein DUF3871</fullName>
    </submittedName>
</protein>
<dbReference type="Proteomes" id="UP000248790">
    <property type="component" value="Unassembled WGS sequence"/>
</dbReference>
<dbReference type="RefSeq" id="WP_111631508.1">
    <property type="nucleotide sequence ID" value="NZ_QLMC01000014.1"/>
</dbReference>
<name>A0A327WFK5_LARAB</name>
<dbReference type="EMBL" id="QLMC01000014">
    <property type="protein sequence ID" value="RAJ90079.1"/>
    <property type="molecule type" value="Genomic_DNA"/>
</dbReference>
<organism evidence="1 2">
    <name type="scientific">Larkinella arboricola</name>
    <dbReference type="NCBI Taxonomy" id="643671"/>
    <lineage>
        <taxon>Bacteria</taxon>
        <taxon>Pseudomonadati</taxon>
        <taxon>Bacteroidota</taxon>
        <taxon>Cytophagia</taxon>
        <taxon>Cytophagales</taxon>
        <taxon>Spirosomataceae</taxon>
        <taxon>Larkinella</taxon>
    </lineage>
</organism>
<gene>
    <name evidence="1" type="ORF">LX87_05508</name>
</gene>
<dbReference type="Pfam" id="PF12987">
    <property type="entry name" value="DUF3871"/>
    <property type="match status" value="1"/>
</dbReference>
<reference evidence="1 2" key="1">
    <citation type="submission" date="2018-06" db="EMBL/GenBank/DDBJ databases">
        <title>Genomic Encyclopedia of Archaeal and Bacterial Type Strains, Phase II (KMG-II): from individual species to whole genera.</title>
        <authorList>
            <person name="Goeker M."/>
        </authorList>
    </citation>
    <scope>NUCLEOTIDE SEQUENCE [LARGE SCALE GENOMIC DNA]</scope>
    <source>
        <strain evidence="1 2">DSM 21851</strain>
    </source>
</reference>
<keyword evidence="2" id="KW-1185">Reference proteome</keyword>
<sequence length="329" mass="37666">METQIMPFEESYQAVVVDQAPSSERAFLLANTLPTSLREIQQQHIIPVYSKDNEPLISHGDFIESTMETVLRLFPNESVLEPSIRVSHPIKGRIPSARNKPAKDLEEWERTLYYERAAFVIEIPTILDTVGGNQLSLTIGGVKAYNLDSLHQKKGVDEHFKVFIGFQNQVCTNLCVWSDGYVADLRVKSVAQLITAIEELVRRYQISQHLSLMKQLTDYYLTEQQFAQLIGRCRLYQYLPQVQKKEIAPMLLGDQQVGMIARDYYRDQSFCREDHGSISLWKVYNLFTGAVKSSYIDTFLDRNANSLDLTSGILRSLQGLQTSQGWFLQ</sequence>
<evidence type="ECO:0000313" key="1">
    <source>
        <dbReference type="EMBL" id="RAJ90079.1"/>
    </source>
</evidence>
<proteinExistence type="predicted"/>
<evidence type="ECO:0000313" key="2">
    <source>
        <dbReference type="Proteomes" id="UP000248790"/>
    </source>
</evidence>
<dbReference type="AlphaFoldDB" id="A0A327WFK5"/>
<dbReference type="InterPro" id="IPR024353">
    <property type="entry name" value="DUF3871"/>
</dbReference>
<dbReference type="OrthoDB" id="995338at2"/>